<evidence type="ECO:0000313" key="2">
    <source>
        <dbReference type="Proteomes" id="UP001159428"/>
    </source>
</evidence>
<dbReference type="InterPro" id="IPR013083">
    <property type="entry name" value="Znf_RING/FYVE/PHD"/>
</dbReference>
<dbReference type="AlphaFoldDB" id="A0AAU9XQS4"/>
<name>A0AAU9XQS4_9CNID</name>
<proteinExistence type="predicted"/>
<dbReference type="EMBL" id="CALNXJ010000059">
    <property type="protein sequence ID" value="CAH3156017.1"/>
    <property type="molecule type" value="Genomic_DNA"/>
</dbReference>
<keyword evidence="2" id="KW-1185">Reference proteome</keyword>
<dbReference type="InterPro" id="IPR011011">
    <property type="entry name" value="Znf_FYVE_PHD"/>
</dbReference>
<organism evidence="1 2">
    <name type="scientific">Pocillopora meandrina</name>
    <dbReference type="NCBI Taxonomy" id="46732"/>
    <lineage>
        <taxon>Eukaryota</taxon>
        <taxon>Metazoa</taxon>
        <taxon>Cnidaria</taxon>
        <taxon>Anthozoa</taxon>
        <taxon>Hexacorallia</taxon>
        <taxon>Scleractinia</taxon>
        <taxon>Astrocoeniina</taxon>
        <taxon>Pocilloporidae</taxon>
        <taxon>Pocillopora</taxon>
    </lineage>
</organism>
<dbReference type="Gene3D" id="3.30.40.10">
    <property type="entry name" value="Zinc/RING finger domain, C3HC4 (zinc finger)"/>
    <property type="match status" value="1"/>
</dbReference>
<gene>
    <name evidence="1" type="ORF">PMEA_00028313</name>
</gene>
<dbReference type="Proteomes" id="UP001159428">
    <property type="component" value="Unassembled WGS sequence"/>
</dbReference>
<accession>A0AAU9XQS4</accession>
<sequence>MVQCLTCFEWYHCVCLGISLEEANEFHDGGLWLHVAPPISEPRHIGVLKPR</sequence>
<comment type="caution">
    <text evidence="1">The sequence shown here is derived from an EMBL/GenBank/DDBJ whole genome shotgun (WGS) entry which is preliminary data.</text>
</comment>
<reference evidence="1 2" key="1">
    <citation type="submission" date="2022-05" db="EMBL/GenBank/DDBJ databases">
        <authorList>
            <consortium name="Genoscope - CEA"/>
            <person name="William W."/>
        </authorList>
    </citation>
    <scope>NUCLEOTIDE SEQUENCE [LARGE SCALE GENOMIC DNA]</scope>
</reference>
<protein>
    <submittedName>
        <fullName evidence="1">Uncharacterized protein</fullName>
    </submittedName>
</protein>
<evidence type="ECO:0000313" key="1">
    <source>
        <dbReference type="EMBL" id="CAH3156017.1"/>
    </source>
</evidence>
<dbReference type="SUPFAM" id="SSF57903">
    <property type="entry name" value="FYVE/PHD zinc finger"/>
    <property type="match status" value="1"/>
</dbReference>